<name>A0A9D2CF02_9FIRM</name>
<dbReference type="Pfam" id="PF07876">
    <property type="entry name" value="Dabb"/>
    <property type="match status" value="1"/>
</dbReference>
<dbReference type="EMBL" id="DXCX01000095">
    <property type="protein sequence ID" value="HIY74128.1"/>
    <property type="molecule type" value="Genomic_DNA"/>
</dbReference>
<protein>
    <submittedName>
        <fullName evidence="2">Dabb family protein</fullName>
    </submittedName>
</protein>
<organism evidence="2 3">
    <name type="scientific">Candidatus Intestinimonas merdavium</name>
    <dbReference type="NCBI Taxonomy" id="2838622"/>
    <lineage>
        <taxon>Bacteria</taxon>
        <taxon>Bacillati</taxon>
        <taxon>Bacillota</taxon>
        <taxon>Clostridia</taxon>
        <taxon>Eubacteriales</taxon>
        <taxon>Intestinimonas</taxon>
    </lineage>
</organism>
<evidence type="ECO:0000259" key="1">
    <source>
        <dbReference type="PROSITE" id="PS51502"/>
    </source>
</evidence>
<dbReference type="Gene3D" id="3.30.70.100">
    <property type="match status" value="1"/>
</dbReference>
<reference evidence="2" key="1">
    <citation type="journal article" date="2021" name="PeerJ">
        <title>Extensive microbial diversity within the chicken gut microbiome revealed by metagenomics and culture.</title>
        <authorList>
            <person name="Gilroy R."/>
            <person name="Ravi A."/>
            <person name="Getino M."/>
            <person name="Pursley I."/>
            <person name="Horton D.L."/>
            <person name="Alikhan N.F."/>
            <person name="Baker D."/>
            <person name="Gharbi K."/>
            <person name="Hall N."/>
            <person name="Watson M."/>
            <person name="Adriaenssens E.M."/>
            <person name="Foster-Nyarko E."/>
            <person name="Jarju S."/>
            <person name="Secka A."/>
            <person name="Antonio M."/>
            <person name="Oren A."/>
            <person name="Chaudhuri R.R."/>
            <person name="La Ragione R."/>
            <person name="Hildebrand F."/>
            <person name="Pallen M.J."/>
        </authorList>
    </citation>
    <scope>NUCLEOTIDE SEQUENCE</scope>
    <source>
        <strain evidence="2">CHK33-7979</strain>
    </source>
</reference>
<evidence type="ECO:0000313" key="2">
    <source>
        <dbReference type="EMBL" id="HIY74128.1"/>
    </source>
</evidence>
<comment type="caution">
    <text evidence="2">The sequence shown here is derived from an EMBL/GenBank/DDBJ whole genome shotgun (WGS) entry which is preliminary data.</text>
</comment>
<sequence>MIRHMIFWDLADPNADRGELAAFLKATFDPMVGAVPGLRSVQIGFDLGMGTHDVGLCCDLDSREALAAYQDYPPHVDFKNWAKEHFKGRCCVDLEVAE</sequence>
<dbReference type="AlphaFoldDB" id="A0A9D2CF02"/>
<dbReference type="Proteomes" id="UP000886824">
    <property type="component" value="Unassembled WGS sequence"/>
</dbReference>
<dbReference type="InterPro" id="IPR011008">
    <property type="entry name" value="Dimeric_a/b-barrel"/>
</dbReference>
<reference evidence="2" key="2">
    <citation type="submission" date="2021-04" db="EMBL/GenBank/DDBJ databases">
        <authorList>
            <person name="Gilroy R."/>
        </authorList>
    </citation>
    <scope>NUCLEOTIDE SEQUENCE</scope>
    <source>
        <strain evidence="2">CHK33-7979</strain>
    </source>
</reference>
<gene>
    <name evidence="2" type="ORF">H9826_09195</name>
</gene>
<dbReference type="SUPFAM" id="SSF54909">
    <property type="entry name" value="Dimeric alpha+beta barrel"/>
    <property type="match status" value="1"/>
</dbReference>
<dbReference type="SMART" id="SM00886">
    <property type="entry name" value="Dabb"/>
    <property type="match status" value="1"/>
</dbReference>
<feature type="domain" description="Stress-response A/B barrel" evidence="1">
    <location>
        <begin position="2"/>
        <end position="94"/>
    </location>
</feature>
<dbReference type="PROSITE" id="PS51502">
    <property type="entry name" value="S_R_A_B_BARREL"/>
    <property type="match status" value="1"/>
</dbReference>
<dbReference type="InterPro" id="IPR013097">
    <property type="entry name" value="Dabb"/>
</dbReference>
<proteinExistence type="predicted"/>
<evidence type="ECO:0000313" key="3">
    <source>
        <dbReference type="Proteomes" id="UP000886824"/>
    </source>
</evidence>
<accession>A0A9D2CF02</accession>